<evidence type="ECO:0000313" key="9">
    <source>
        <dbReference type="EMBL" id="MBB6340986.1"/>
    </source>
</evidence>
<dbReference type="RefSeq" id="WP_184681417.1">
    <property type="nucleotide sequence ID" value="NZ_JACHLL010000002.1"/>
</dbReference>
<evidence type="ECO:0000256" key="1">
    <source>
        <dbReference type="ARBA" id="ARBA00004651"/>
    </source>
</evidence>
<reference evidence="9 10" key="1">
    <citation type="submission" date="2020-08" db="EMBL/GenBank/DDBJ databases">
        <title>Functional genomics of gut bacteria from endangered species of beetles.</title>
        <authorList>
            <person name="Carlos-Shanley C."/>
        </authorList>
    </citation>
    <scope>NUCLEOTIDE SEQUENCE [LARGE SCALE GENOMIC DNA]</scope>
    <source>
        <strain evidence="9 10">S00202</strain>
    </source>
</reference>
<feature type="transmembrane region" description="Helical" evidence="7">
    <location>
        <begin position="98"/>
        <end position="116"/>
    </location>
</feature>
<feature type="transmembrane region" description="Helical" evidence="7">
    <location>
        <begin position="278"/>
        <end position="296"/>
    </location>
</feature>
<feature type="transmembrane region" description="Helical" evidence="7">
    <location>
        <begin position="38"/>
        <end position="61"/>
    </location>
</feature>
<keyword evidence="4 7" id="KW-1133">Transmembrane helix</keyword>
<sequence>MSEQSAYPTQLFHLLQRELQPTPGRGALVARHLLSCSLIILISMSLQVPLLALSLVMVFYANQPTLAMTRLVGVLMLLGVTLGVATAILLLRFTYDLPLLRIIGASLVFLVCAFLMRATRLGPIFFCIALITLYVQSLVDLVPTPELLLRACLWAWVAGCYAVVVALLVSEVIHPRKPALPSEPSNSDSTLLAADALTNSAYPRFALKAWLAAMLCYLLYNGLDWPGIHTAMLTCLIVAMPSLAAVQHKILLRVSGCIVGSALALACMVFVMPRLESIVGLLLMSLPVLALGAWIAAGSERIAYAGIQIAFCYALALLESFGPSTDLPVIRDRLIGILLGALVSAVVQTFIWPESGANQIGGDVGN</sequence>
<evidence type="ECO:0000313" key="10">
    <source>
        <dbReference type="Proteomes" id="UP000557193"/>
    </source>
</evidence>
<dbReference type="Pfam" id="PF13515">
    <property type="entry name" value="FUSC_2"/>
    <property type="match status" value="1"/>
</dbReference>
<keyword evidence="10" id="KW-1185">Reference proteome</keyword>
<organism evidence="9 10">
    <name type="scientific">Pseudomonas fluvialis</name>
    <dbReference type="NCBI Taxonomy" id="1793966"/>
    <lineage>
        <taxon>Bacteria</taxon>
        <taxon>Pseudomonadati</taxon>
        <taxon>Pseudomonadota</taxon>
        <taxon>Gammaproteobacteria</taxon>
        <taxon>Pseudomonadales</taxon>
        <taxon>Pseudomonadaceae</taxon>
        <taxon>Pseudomonas</taxon>
    </lineage>
</organism>
<keyword evidence="3 7" id="KW-0812">Transmembrane</keyword>
<gene>
    <name evidence="9" type="ORF">HNP49_001143</name>
</gene>
<comment type="subcellular location">
    <subcellularLocation>
        <location evidence="1">Cell membrane</location>
        <topology evidence="1">Multi-pass membrane protein</topology>
    </subcellularLocation>
</comment>
<feature type="transmembrane region" description="Helical" evidence="7">
    <location>
        <begin position="334"/>
        <end position="352"/>
    </location>
</feature>
<evidence type="ECO:0000259" key="8">
    <source>
        <dbReference type="Pfam" id="PF13515"/>
    </source>
</evidence>
<keyword evidence="2" id="KW-1003">Cell membrane</keyword>
<evidence type="ECO:0000256" key="6">
    <source>
        <dbReference type="ARBA" id="ARBA00043993"/>
    </source>
</evidence>
<feature type="domain" description="Integral membrane bound transporter" evidence="8">
    <location>
        <begin position="215"/>
        <end position="347"/>
    </location>
</feature>
<feature type="transmembrane region" description="Helical" evidence="7">
    <location>
        <begin position="122"/>
        <end position="141"/>
    </location>
</feature>
<evidence type="ECO:0000256" key="2">
    <source>
        <dbReference type="ARBA" id="ARBA00022475"/>
    </source>
</evidence>
<dbReference type="GO" id="GO:0005886">
    <property type="term" value="C:plasma membrane"/>
    <property type="evidence" value="ECO:0007669"/>
    <property type="project" value="UniProtKB-SubCell"/>
</dbReference>
<feature type="transmembrane region" description="Helical" evidence="7">
    <location>
        <begin position="153"/>
        <end position="173"/>
    </location>
</feature>
<accession>A0A7X0ETX4</accession>
<dbReference type="Proteomes" id="UP000557193">
    <property type="component" value="Unassembled WGS sequence"/>
</dbReference>
<feature type="transmembrane region" description="Helical" evidence="7">
    <location>
        <begin position="302"/>
        <end position="322"/>
    </location>
</feature>
<evidence type="ECO:0000256" key="3">
    <source>
        <dbReference type="ARBA" id="ARBA00022692"/>
    </source>
</evidence>
<protein>
    <submittedName>
        <fullName evidence="9">Putative membrane protein YccC</fullName>
    </submittedName>
</protein>
<feature type="transmembrane region" description="Helical" evidence="7">
    <location>
        <begin position="227"/>
        <end position="244"/>
    </location>
</feature>
<dbReference type="PANTHER" id="PTHR30509">
    <property type="entry name" value="P-HYDROXYBENZOIC ACID EFFLUX PUMP SUBUNIT-RELATED"/>
    <property type="match status" value="1"/>
</dbReference>
<proteinExistence type="inferred from homology"/>
<keyword evidence="5 7" id="KW-0472">Membrane</keyword>
<comment type="similarity">
    <text evidence="6">Belongs to the YccS/YhfK family.</text>
</comment>
<evidence type="ECO:0000256" key="5">
    <source>
        <dbReference type="ARBA" id="ARBA00023136"/>
    </source>
</evidence>
<dbReference type="InterPro" id="IPR049453">
    <property type="entry name" value="Memb_transporter_dom"/>
</dbReference>
<comment type="caution">
    <text evidence="9">The sequence shown here is derived from an EMBL/GenBank/DDBJ whole genome shotgun (WGS) entry which is preliminary data.</text>
</comment>
<dbReference type="EMBL" id="JACHLL010000002">
    <property type="protein sequence ID" value="MBB6340986.1"/>
    <property type="molecule type" value="Genomic_DNA"/>
</dbReference>
<name>A0A7X0ETX4_9PSED</name>
<evidence type="ECO:0000256" key="7">
    <source>
        <dbReference type="SAM" id="Phobius"/>
    </source>
</evidence>
<feature type="transmembrane region" description="Helical" evidence="7">
    <location>
        <begin position="67"/>
        <end position="91"/>
    </location>
</feature>
<feature type="transmembrane region" description="Helical" evidence="7">
    <location>
        <begin position="250"/>
        <end position="271"/>
    </location>
</feature>
<dbReference type="AlphaFoldDB" id="A0A7X0ETX4"/>
<dbReference type="PANTHER" id="PTHR30509:SF9">
    <property type="entry name" value="MULTIDRUG RESISTANCE PROTEIN MDTO"/>
    <property type="match status" value="1"/>
</dbReference>
<evidence type="ECO:0000256" key="4">
    <source>
        <dbReference type="ARBA" id="ARBA00022989"/>
    </source>
</evidence>